<dbReference type="InterPro" id="IPR002181">
    <property type="entry name" value="Fibrinogen_a/b/g_C_dom"/>
</dbReference>
<feature type="region of interest" description="Disordered" evidence="1">
    <location>
        <begin position="122"/>
        <end position="146"/>
    </location>
</feature>
<sequence>MYIFHKLLLILLLSLSGALGKNEECVDERIKDSECGSYCYKIVKPLLQYAASVRSKEHQFNDLIATIQIKDATIESLDKQLMLCMPEQKDCLTQEKMMSANQAILDKIQNLEDQLKEWQNKASEISEQKSKEAANVPTEPTTTTTTTTTIAPTVPIAKEIKKPPEKKKEKPSSCIGEQGDEVEIQVPGMNPFYVSCDSSLAGPGWIVIQRRIDGSENFNRNIHEYCAGFGNSNHEFFIGLDKLHLLTSFRQHELYIYLKNMHNEVRYARYGNFRIGGPNEDYMLKTADEYSGNAGDAMDYYRKSRFSTPDYDRDNDPIRNCAKLYKSGWWHNKCHSSNLNGVYRTAQYAHSVGVQWKTWHTTSLQFVQMMIRPVK</sequence>
<dbReference type="InterPro" id="IPR036056">
    <property type="entry name" value="Fibrinogen-like_C"/>
</dbReference>
<keyword evidence="5" id="KW-1185">Reference proteome</keyword>
<evidence type="ECO:0000256" key="1">
    <source>
        <dbReference type="SAM" id="MobiDB-lite"/>
    </source>
</evidence>
<evidence type="ECO:0000259" key="3">
    <source>
        <dbReference type="PROSITE" id="PS51406"/>
    </source>
</evidence>
<dbReference type="Proteomes" id="UP000295192">
    <property type="component" value="Unassembled WGS sequence"/>
</dbReference>
<name>A0A484BDF2_DRONA</name>
<gene>
    <name evidence="4" type="ORF">AWZ03_007776</name>
</gene>
<dbReference type="AlphaFoldDB" id="A0A484BDF2"/>
<reference evidence="4 5" key="1">
    <citation type="journal article" date="2019" name="J. Hered.">
        <title>An Improved Genome Assembly for Drosophila navojoa, the Basal Species in the mojavensis Cluster.</title>
        <authorList>
            <person name="Vanderlinde T."/>
            <person name="Dupim E.G."/>
            <person name="Nazario-Yepiz N.O."/>
            <person name="Carvalho A.B."/>
        </authorList>
    </citation>
    <scope>NUCLEOTIDE SEQUENCE [LARGE SCALE GENOMIC DNA]</scope>
    <source>
        <strain evidence="4">Navoj_Jal97</strain>
        <tissue evidence="4">Whole organism</tissue>
    </source>
</reference>
<accession>A0A484BDF2</accession>
<dbReference type="Pfam" id="PF00147">
    <property type="entry name" value="Fibrinogen_C"/>
    <property type="match status" value="1"/>
</dbReference>
<feature type="signal peptide" evidence="2">
    <location>
        <begin position="1"/>
        <end position="20"/>
    </location>
</feature>
<keyword evidence="2" id="KW-0732">Signal</keyword>
<feature type="region of interest" description="Disordered" evidence="1">
    <location>
        <begin position="158"/>
        <end position="179"/>
    </location>
</feature>
<dbReference type="EMBL" id="LSRL02000070">
    <property type="protein sequence ID" value="TDG45821.1"/>
    <property type="molecule type" value="Genomic_DNA"/>
</dbReference>
<feature type="chain" id="PRO_5019725982" description="Fibrinogen C-terminal domain-containing protein" evidence="2">
    <location>
        <begin position="21"/>
        <end position="375"/>
    </location>
</feature>
<organism evidence="4 5">
    <name type="scientific">Drosophila navojoa</name>
    <name type="common">Fruit fly</name>
    <dbReference type="NCBI Taxonomy" id="7232"/>
    <lineage>
        <taxon>Eukaryota</taxon>
        <taxon>Metazoa</taxon>
        <taxon>Ecdysozoa</taxon>
        <taxon>Arthropoda</taxon>
        <taxon>Hexapoda</taxon>
        <taxon>Insecta</taxon>
        <taxon>Pterygota</taxon>
        <taxon>Neoptera</taxon>
        <taxon>Endopterygota</taxon>
        <taxon>Diptera</taxon>
        <taxon>Brachycera</taxon>
        <taxon>Muscomorpha</taxon>
        <taxon>Ephydroidea</taxon>
        <taxon>Drosophilidae</taxon>
        <taxon>Drosophila</taxon>
    </lineage>
</organism>
<evidence type="ECO:0000313" key="4">
    <source>
        <dbReference type="EMBL" id="TDG45821.1"/>
    </source>
</evidence>
<dbReference type="Gene3D" id="3.90.215.10">
    <property type="entry name" value="Gamma Fibrinogen, chain A, domain 1"/>
    <property type="match status" value="1"/>
</dbReference>
<comment type="caution">
    <text evidence="4">The sequence shown here is derived from an EMBL/GenBank/DDBJ whole genome shotgun (WGS) entry which is preliminary data.</text>
</comment>
<proteinExistence type="predicted"/>
<feature type="domain" description="Fibrinogen C-terminal" evidence="3">
    <location>
        <begin position="165"/>
        <end position="375"/>
    </location>
</feature>
<dbReference type="OMA" id="SMAHVEM"/>
<dbReference type="PANTHER" id="PTHR19143:SF327">
    <property type="entry name" value="FI21813P1-RELATED"/>
    <property type="match status" value="1"/>
</dbReference>
<protein>
    <recommendedName>
        <fullName evidence="3">Fibrinogen C-terminal domain-containing protein</fullName>
    </recommendedName>
</protein>
<evidence type="ECO:0000313" key="5">
    <source>
        <dbReference type="Proteomes" id="UP000295192"/>
    </source>
</evidence>
<dbReference type="GO" id="GO:0005615">
    <property type="term" value="C:extracellular space"/>
    <property type="evidence" value="ECO:0007669"/>
    <property type="project" value="TreeGrafter"/>
</dbReference>
<dbReference type="InterPro" id="IPR050373">
    <property type="entry name" value="Fibrinogen_C-term_domain"/>
</dbReference>
<dbReference type="PROSITE" id="PS51406">
    <property type="entry name" value="FIBRINOGEN_C_2"/>
    <property type="match status" value="1"/>
</dbReference>
<dbReference type="SUPFAM" id="SSF56496">
    <property type="entry name" value="Fibrinogen C-terminal domain-like"/>
    <property type="match status" value="1"/>
</dbReference>
<dbReference type="InterPro" id="IPR014716">
    <property type="entry name" value="Fibrinogen_a/b/g_C_1"/>
</dbReference>
<evidence type="ECO:0000256" key="2">
    <source>
        <dbReference type="SAM" id="SignalP"/>
    </source>
</evidence>
<feature type="compositionally biased region" description="Basic and acidic residues" evidence="1">
    <location>
        <begin position="122"/>
        <end position="132"/>
    </location>
</feature>
<dbReference type="STRING" id="7232.A0A484BDF2"/>
<dbReference type="SMART" id="SM00186">
    <property type="entry name" value="FBG"/>
    <property type="match status" value="1"/>
</dbReference>
<dbReference type="OrthoDB" id="6145874at2759"/>
<feature type="compositionally biased region" description="Basic and acidic residues" evidence="1">
    <location>
        <begin position="158"/>
        <end position="171"/>
    </location>
</feature>
<dbReference type="PANTHER" id="PTHR19143">
    <property type="entry name" value="FIBRINOGEN/TENASCIN/ANGIOPOEITIN"/>
    <property type="match status" value="1"/>
</dbReference>
<dbReference type="CDD" id="cd00087">
    <property type="entry name" value="FReD"/>
    <property type="match status" value="1"/>
</dbReference>
<feature type="compositionally biased region" description="Low complexity" evidence="1">
    <location>
        <begin position="133"/>
        <end position="146"/>
    </location>
</feature>